<name>A0ABP1G3U7_9CHLO</name>
<feature type="region of interest" description="Disordered" evidence="1">
    <location>
        <begin position="1"/>
        <end position="53"/>
    </location>
</feature>
<gene>
    <name evidence="2" type="primary">g8764</name>
    <name evidence="2" type="ORF">VP750_LOCUS7868</name>
</gene>
<sequence>MSTSLLYGCGTSQGPQRPATYPTDIVLPGEANPPVPEAKVSGEKSKGARDGNQSSVWASLCGFCGRKQ</sequence>
<evidence type="ECO:0000313" key="2">
    <source>
        <dbReference type="EMBL" id="CAL5225962.1"/>
    </source>
</evidence>
<reference evidence="2 3" key="1">
    <citation type="submission" date="2024-06" db="EMBL/GenBank/DDBJ databases">
        <authorList>
            <person name="Kraege A."/>
            <person name="Thomma B."/>
        </authorList>
    </citation>
    <scope>NUCLEOTIDE SEQUENCE [LARGE SCALE GENOMIC DNA]</scope>
</reference>
<proteinExistence type="predicted"/>
<evidence type="ECO:0000313" key="3">
    <source>
        <dbReference type="Proteomes" id="UP001497392"/>
    </source>
</evidence>
<comment type="caution">
    <text evidence="2">The sequence shown here is derived from an EMBL/GenBank/DDBJ whole genome shotgun (WGS) entry which is preliminary data.</text>
</comment>
<evidence type="ECO:0000256" key="1">
    <source>
        <dbReference type="SAM" id="MobiDB-lite"/>
    </source>
</evidence>
<organism evidence="2 3">
    <name type="scientific">Coccomyxa viridis</name>
    <dbReference type="NCBI Taxonomy" id="1274662"/>
    <lineage>
        <taxon>Eukaryota</taxon>
        <taxon>Viridiplantae</taxon>
        <taxon>Chlorophyta</taxon>
        <taxon>core chlorophytes</taxon>
        <taxon>Trebouxiophyceae</taxon>
        <taxon>Trebouxiophyceae incertae sedis</taxon>
        <taxon>Coccomyxaceae</taxon>
        <taxon>Coccomyxa</taxon>
    </lineage>
</organism>
<accession>A0ABP1G3U7</accession>
<dbReference type="EMBL" id="CAXHTA020000015">
    <property type="protein sequence ID" value="CAL5225962.1"/>
    <property type="molecule type" value="Genomic_DNA"/>
</dbReference>
<dbReference type="Proteomes" id="UP001497392">
    <property type="component" value="Unassembled WGS sequence"/>
</dbReference>
<feature type="compositionally biased region" description="Polar residues" evidence="1">
    <location>
        <begin position="1"/>
        <end position="15"/>
    </location>
</feature>
<feature type="compositionally biased region" description="Basic and acidic residues" evidence="1">
    <location>
        <begin position="40"/>
        <end position="49"/>
    </location>
</feature>
<protein>
    <submittedName>
        <fullName evidence="2">G8764 protein</fullName>
    </submittedName>
</protein>
<keyword evidence="3" id="KW-1185">Reference proteome</keyword>